<keyword evidence="2" id="KW-0808">Transferase</keyword>
<keyword evidence="1" id="KW-0723">Serine/threonine-protein kinase</keyword>
<feature type="region of interest" description="Disordered" evidence="7">
    <location>
        <begin position="237"/>
        <end position="295"/>
    </location>
</feature>
<dbReference type="EMBL" id="SJOL01002446">
    <property type="protein sequence ID" value="TGZ73726.1"/>
    <property type="molecule type" value="Genomic_DNA"/>
</dbReference>
<dbReference type="OrthoDB" id="20524at2759"/>
<evidence type="ECO:0000259" key="8">
    <source>
        <dbReference type="PROSITE" id="PS50011"/>
    </source>
</evidence>
<evidence type="ECO:0000256" key="5">
    <source>
        <dbReference type="ARBA" id="ARBA00022840"/>
    </source>
</evidence>
<comment type="caution">
    <text evidence="9">The sequence shown here is derived from an EMBL/GenBank/DDBJ whole genome shotgun (WGS) entry which is preliminary data.</text>
</comment>
<organism evidence="9 10">
    <name type="scientific">Opisthorchis felineus</name>
    <dbReference type="NCBI Taxonomy" id="147828"/>
    <lineage>
        <taxon>Eukaryota</taxon>
        <taxon>Metazoa</taxon>
        <taxon>Spiralia</taxon>
        <taxon>Lophotrochozoa</taxon>
        <taxon>Platyhelminthes</taxon>
        <taxon>Trematoda</taxon>
        <taxon>Digenea</taxon>
        <taxon>Opisthorchiida</taxon>
        <taxon>Opisthorchiata</taxon>
        <taxon>Opisthorchiidae</taxon>
        <taxon>Opisthorchis</taxon>
    </lineage>
</organism>
<sequence length="716" mass="78839">MSASIFLYSPNLSVDLQKTIMKECPNRSKSHGVWLKYLDKMESKVREMNLGESANQIMLKLYEDACSWLPELWTDETSLIITMRRAALLLHHDIGSGLALMSLCSLNARRNPRLAIAVAFHYSRAGERSRAKTVLATAKKQATSVDHALLCGAEMLLESGGDWKTVLGALYYEPPYNGGGLKPPDSMIDPSQFTVDKPKKSSIQSEEKMVHFAQDLSTTIPKAELSSVSSLSESQFGSLSSSKVTEPTESVLGSDSGVSETPTPFTASVTDGTEVSTVRQYHDRSVNGSQSKLGNSAMSLCPSSGLYHSSSLPPFHTSPSRPGRIPLRTIDLPPHLPCSKGTGESTSAAIERSRFLPSGQENVTRSASFTEPSKREFAAASDSASTNPFLASRSDFGRSTLAEVNHAVQSTVPPSNQISVGHLRVNGKPYWILGEIGRGGSSVVYSALDSDQNLWALKDVNLRGASKELADSYLNEVDMLLTLRDTGRVIRLHDHEQTPTNLYLILELASVDLKDVFMELFEVTDATPNDYPMGKLSPLAVAFYWDQMLRCVKVLHDKRIVHLDLKPQNFVLVRGKLKLIDLGVSQRLPDDSTRVNPALQLGTLTYMSPEQLDTPVPNSCRSSHNPNIAAEERFRIGRKSDIWALGVMLYLMVYSRSPFPQPTMQGRLLAIINPAVAIEFPPIENQGIYKALQRSLVRDYKDRASVEELLCIKYGS</sequence>
<dbReference type="Gene3D" id="1.10.510.10">
    <property type="entry name" value="Transferase(Phosphotransferase) domain 1"/>
    <property type="match status" value="1"/>
</dbReference>
<evidence type="ECO:0000313" key="10">
    <source>
        <dbReference type="Proteomes" id="UP000308267"/>
    </source>
</evidence>
<dbReference type="InterPro" id="IPR000719">
    <property type="entry name" value="Prot_kinase_dom"/>
</dbReference>
<evidence type="ECO:0000256" key="2">
    <source>
        <dbReference type="ARBA" id="ARBA00022679"/>
    </source>
</evidence>
<keyword evidence="10" id="KW-1185">Reference proteome</keyword>
<accession>A0A4V3SGV5</accession>
<dbReference type="GO" id="GO:0033316">
    <property type="term" value="P:meiotic spindle assembly checkpoint signaling"/>
    <property type="evidence" value="ECO:0007669"/>
    <property type="project" value="TreeGrafter"/>
</dbReference>
<dbReference type="InterPro" id="IPR011009">
    <property type="entry name" value="Kinase-like_dom_sf"/>
</dbReference>
<dbReference type="SMART" id="SM00220">
    <property type="entry name" value="S_TKc"/>
    <property type="match status" value="1"/>
</dbReference>
<reference evidence="9 10" key="1">
    <citation type="journal article" date="2019" name="BMC Genomics">
        <title>New insights from Opisthorchis felineus genome: update on genomics of the epidemiologically important liver flukes.</title>
        <authorList>
            <person name="Ershov N.I."/>
            <person name="Mordvinov V.A."/>
            <person name="Prokhortchouk E.B."/>
            <person name="Pakharukova M.Y."/>
            <person name="Gunbin K.V."/>
            <person name="Ustyantsev K."/>
            <person name="Genaev M.A."/>
            <person name="Blinov A.G."/>
            <person name="Mazur A."/>
            <person name="Boulygina E."/>
            <person name="Tsygankova S."/>
            <person name="Khrameeva E."/>
            <person name="Chekanov N."/>
            <person name="Fan G."/>
            <person name="Xiao A."/>
            <person name="Zhang H."/>
            <person name="Xu X."/>
            <person name="Yang H."/>
            <person name="Solovyev V."/>
            <person name="Lee S.M."/>
            <person name="Liu X."/>
            <person name="Afonnikov D.A."/>
            <person name="Skryabin K.G."/>
        </authorList>
    </citation>
    <scope>NUCLEOTIDE SEQUENCE [LARGE SCALE GENOMIC DNA]</scope>
    <source>
        <strain evidence="9">AK-0245</strain>
        <tissue evidence="9">Whole organism</tissue>
    </source>
</reference>
<name>A0A4V3SGV5_OPIFE</name>
<keyword evidence="5 6" id="KW-0067">ATP-binding</keyword>
<dbReference type="GO" id="GO:0007094">
    <property type="term" value="P:mitotic spindle assembly checkpoint signaling"/>
    <property type="evidence" value="ECO:0007669"/>
    <property type="project" value="TreeGrafter"/>
</dbReference>
<dbReference type="GO" id="GO:0034501">
    <property type="term" value="P:protein localization to kinetochore"/>
    <property type="evidence" value="ECO:0007669"/>
    <property type="project" value="TreeGrafter"/>
</dbReference>
<dbReference type="PANTHER" id="PTHR22974">
    <property type="entry name" value="MIXED LINEAGE PROTEIN KINASE"/>
    <property type="match status" value="1"/>
</dbReference>
<gene>
    <name evidence="9" type="ORF">CRM22_001343</name>
</gene>
<evidence type="ECO:0000256" key="3">
    <source>
        <dbReference type="ARBA" id="ARBA00022741"/>
    </source>
</evidence>
<dbReference type="STRING" id="147828.A0A4V3SGV5"/>
<dbReference type="GO" id="GO:0004712">
    <property type="term" value="F:protein serine/threonine/tyrosine kinase activity"/>
    <property type="evidence" value="ECO:0007669"/>
    <property type="project" value="TreeGrafter"/>
</dbReference>
<evidence type="ECO:0000256" key="7">
    <source>
        <dbReference type="SAM" id="MobiDB-lite"/>
    </source>
</evidence>
<dbReference type="GO" id="GO:0005634">
    <property type="term" value="C:nucleus"/>
    <property type="evidence" value="ECO:0007669"/>
    <property type="project" value="TreeGrafter"/>
</dbReference>
<evidence type="ECO:0000256" key="1">
    <source>
        <dbReference type="ARBA" id="ARBA00022527"/>
    </source>
</evidence>
<dbReference type="PROSITE" id="PS00108">
    <property type="entry name" value="PROTEIN_KINASE_ST"/>
    <property type="match status" value="1"/>
</dbReference>
<dbReference type="Gene3D" id="3.30.200.20">
    <property type="entry name" value="Phosphorylase Kinase, domain 1"/>
    <property type="match status" value="1"/>
</dbReference>
<feature type="compositionally biased region" description="Polar residues" evidence="7">
    <location>
        <begin position="243"/>
        <end position="279"/>
    </location>
</feature>
<proteinExistence type="predicted"/>
<dbReference type="InterPro" id="IPR017441">
    <property type="entry name" value="Protein_kinase_ATP_BS"/>
</dbReference>
<dbReference type="GO" id="GO:0007059">
    <property type="term" value="P:chromosome segregation"/>
    <property type="evidence" value="ECO:0007669"/>
    <property type="project" value="TreeGrafter"/>
</dbReference>
<dbReference type="GO" id="GO:0004674">
    <property type="term" value="F:protein serine/threonine kinase activity"/>
    <property type="evidence" value="ECO:0007669"/>
    <property type="project" value="UniProtKB-KW"/>
</dbReference>
<protein>
    <recommendedName>
        <fullName evidence="8">Protein kinase domain-containing protein</fullName>
    </recommendedName>
</protein>
<feature type="domain" description="Protein kinase" evidence="8">
    <location>
        <begin position="430"/>
        <end position="716"/>
    </location>
</feature>
<dbReference type="EMBL" id="SJOL01002446">
    <property type="protein sequence ID" value="TGZ73725.1"/>
    <property type="molecule type" value="Genomic_DNA"/>
</dbReference>
<keyword evidence="3 6" id="KW-0547">Nucleotide-binding</keyword>
<dbReference type="PROSITE" id="PS50011">
    <property type="entry name" value="PROTEIN_KINASE_DOM"/>
    <property type="match status" value="1"/>
</dbReference>
<feature type="binding site" evidence="6">
    <location>
        <position position="458"/>
    </location>
    <ligand>
        <name>ATP</name>
        <dbReference type="ChEBI" id="CHEBI:30616"/>
    </ligand>
</feature>
<dbReference type="InterPro" id="IPR008271">
    <property type="entry name" value="Ser/Thr_kinase_AS"/>
</dbReference>
<dbReference type="FunFam" id="3.30.200.20:FF:000131">
    <property type="entry name" value="Dual specificity protein kinase TTK"/>
    <property type="match status" value="1"/>
</dbReference>
<dbReference type="GO" id="GO:0005524">
    <property type="term" value="F:ATP binding"/>
    <property type="evidence" value="ECO:0007669"/>
    <property type="project" value="UniProtKB-UniRule"/>
</dbReference>
<dbReference type="PANTHER" id="PTHR22974:SF21">
    <property type="entry name" value="DUAL SPECIFICITY PROTEIN KINASE TTK"/>
    <property type="match status" value="1"/>
</dbReference>
<dbReference type="Pfam" id="PF00069">
    <property type="entry name" value="Pkinase"/>
    <property type="match status" value="1"/>
</dbReference>
<feature type="region of interest" description="Disordered" evidence="7">
    <location>
        <begin position="338"/>
        <end position="370"/>
    </location>
</feature>
<dbReference type="PROSITE" id="PS00107">
    <property type="entry name" value="PROTEIN_KINASE_ATP"/>
    <property type="match status" value="1"/>
</dbReference>
<feature type="compositionally biased region" description="Polar residues" evidence="7">
    <location>
        <begin position="359"/>
        <end position="370"/>
    </location>
</feature>
<dbReference type="EMBL" id="SJOL01002446">
    <property type="protein sequence ID" value="TGZ73724.1"/>
    <property type="molecule type" value="Genomic_DNA"/>
</dbReference>
<keyword evidence="4" id="KW-0418">Kinase</keyword>
<dbReference type="Proteomes" id="UP000308267">
    <property type="component" value="Unassembled WGS sequence"/>
</dbReference>
<dbReference type="AlphaFoldDB" id="A0A4V3SGV5"/>
<dbReference type="GO" id="GO:0000776">
    <property type="term" value="C:kinetochore"/>
    <property type="evidence" value="ECO:0007669"/>
    <property type="project" value="TreeGrafter"/>
</dbReference>
<evidence type="ECO:0000256" key="6">
    <source>
        <dbReference type="PROSITE-ProRule" id="PRU10141"/>
    </source>
</evidence>
<feature type="compositionally biased region" description="Polar residues" evidence="7">
    <location>
        <begin position="286"/>
        <end position="295"/>
    </location>
</feature>
<evidence type="ECO:0000256" key="4">
    <source>
        <dbReference type="ARBA" id="ARBA00022777"/>
    </source>
</evidence>
<dbReference type="SUPFAM" id="SSF56112">
    <property type="entry name" value="Protein kinase-like (PK-like)"/>
    <property type="match status" value="1"/>
</dbReference>
<evidence type="ECO:0000313" key="9">
    <source>
        <dbReference type="EMBL" id="TGZ73724.1"/>
    </source>
</evidence>